<name>A0ABP7JIY8_9ACTN</name>
<gene>
    <name evidence="2" type="ORF">GCM10022403_092350</name>
</gene>
<dbReference type="Proteomes" id="UP001501009">
    <property type="component" value="Unassembled WGS sequence"/>
</dbReference>
<evidence type="ECO:0000313" key="2">
    <source>
        <dbReference type="EMBL" id="GAA3846100.1"/>
    </source>
</evidence>
<dbReference type="RefSeq" id="WP_275781520.1">
    <property type="nucleotide sequence ID" value="NZ_BAABDE010000050.1"/>
</dbReference>
<feature type="signal peptide" evidence="1">
    <location>
        <begin position="1"/>
        <end position="23"/>
    </location>
</feature>
<proteinExistence type="predicted"/>
<keyword evidence="1" id="KW-0732">Signal</keyword>
<reference evidence="3" key="1">
    <citation type="journal article" date="2019" name="Int. J. Syst. Evol. Microbiol.">
        <title>The Global Catalogue of Microorganisms (GCM) 10K type strain sequencing project: providing services to taxonomists for standard genome sequencing and annotation.</title>
        <authorList>
            <consortium name="The Broad Institute Genomics Platform"/>
            <consortium name="The Broad Institute Genome Sequencing Center for Infectious Disease"/>
            <person name="Wu L."/>
            <person name="Ma J."/>
        </authorList>
    </citation>
    <scope>NUCLEOTIDE SEQUENCE [LARGE SCALE GENOMIC DNA]</scope>
    <source>
        <strain evidence="3">JCM 17138</strain>
    </source>
</reference>
<accession>A0ABP7JIY8</accession>
<feature type="chain" id="PRO_5046658062" evidence="1">
    <location>
        <begin position="24"/>
        <end position="62"/>
    </location>
</feature>
<dbReference type="EMBL" id="BAABDE010000050">
    <property type="protein sequence ID" value="GAA3846100.1"/>
    <property type="molecule type" value="Genomic_DNA"/>
</dbReference>
<evidence type="ECO:0000313" key="3">
    <source>
        <dbReference type="Proteomes" id="UP001501009"/>
    </source>
</evidence>
<keyword evidence="3" id="KW-1185">Reference proteome</keyword>
<evidence type="ECO:0000256" key="1">
    <source>
        <dbReference type="SAM" id="SignalP"/>
    </source>
</evidence>
<comment type="caution">
    <text evidence="2">The sequence shown here is derived from an EMBL/GenBank/DDBJ whole genome shotgun (WGS) entry which is preliminary data.</text>
</comment>
<protein>
    <submittedName>
        <fullName evidence="2">Uncharacterized protein</fullName>
    </submittedName>
</protein>
<sequence length="62" mass="6614">MRTFRFAAAAAMPLILAVTTALVGSEQTATHTHAPRAAQVNGEVDFNMPVTINIYLDANVNV</sequence>
<organism evidence="2 3">
    <name type="scientific">Streptomyces coacervatus</name>
    <dbReference type="NCBI Taxonomy" id="647381"/>
    <lineage>
        <taxon>Bacteria</taxon>
        <taxon>Bacillati</taxon>
        <taxon>Actinomycetota</taxon>
        <taxon>Actinomycetes</taxon>
        <taxon>Kitasatosporales</taxon>
        <taxon>Streptomycetaceae</taxon>
        <taxon>Streptomyces</taxon>
    </lineage>
</organism>